<dbReference type="Proteomes" id="UP001420932">
    <property type="component" value="Unassembled WGS sequence"/>
</dbReference>
<dbReference type="Gene3D" id="3.90.1410.10">
    <property type="entry name" value="set domain protein methyltransferase, domain 1"/>
    <property type="match status" value="1"/>
</dbReference>
<accession>A0AAP0LGN1</accession>
<sequence length="94" mass="10326">MSLQVMAEKQINQNDSITLNYGCLSNDLFLLDYGFVITWNPFDSIELKYDGGLLDAASMAAGISSPNFSSPAPWQREILAQLKLEGEASILKVP</sequence>
<dbReference type="EMBL" id="JBBNAF010000001">
    <property type="protein sequence ID" value="KAK9167884.1"/>
    <property type="molecule type" value="Genomic_DNA"/>
</dbReference>
<evidence type="ECO:0000313" key="2">
    <source>
        <dbReference type="Proteomes" id="UP001420932"/>
    </source>
</evidence>
<name>A0AAP0LGN1_9MAGN</name>
<keyword evidence="2" id="KW-1185">Reference proteome</keyword>
<dbReference type="AlphaFoldDB" id="A0AAP0LGN1"/>
<comment type="caution">
    <text evidence="1">The sequence shown here is derived from an EMBL/GenBank/DDBJ whole genome shotgun (WGS) entry which is preliminary data.</text>
</comment>
<protein>
    <recommendedName>
        <fullName evidence="3">Rubisco LSMT substrate-binding domain-containing protein</fullName>
    </recommendedName>
</protein>
<gene>
    <name evidence="1" type="ORF">Syun_000024</name>
</gene>
<organism evidence="1 2">
    <name type="scientific">Stephania yunnanensis</name>
    <dbReference type="NCBI Taxonomy" id="152371"/>
    <lineage>
        <taxon>Eukaryota</taxon>
        <taxon>Viridiplantae</taxon>
        <taxon>Streptophyta</taxon>
        <taxon>Embryophyta</taxon>
        <taxon>Tracheophyta</taxon>
        <taxon>Spermatophyta</taxon>
        <taxon>Magnoliopsida</taxon>
        <taxon>Ranunculales</taxon>
        <taxon>Menispermaceae</taxon>
        <taxon>Menispermoideae</taxon>
        <taxon>Cissampelideae</taxon>
        <taxon>Stephania</taxon>
    </lineage>
</organism>
<evidence type="ECO:0000313" key="1">
    <source>
        <dbReference type="EMBL" id="KAK9167884.1"/>
    </source>
</evidence>
<dbReference type="SUPFAM" id="SSF82199">
    <property type="entry name" value="SET domain"/>
    <property type="match status" value="1"/>
</dbReference>
<dbReference type="InterPro" id="IPR046341">
    <property type="entry name" value="SET_dom_sf"/>
</dbReference>
<proteinExistence type="predicted"/>
<reference evidence="1 2" key="1">
    <citation type="submission" date="2024-01" db="EMBL/GenBank/DDBJ databases">
        <title>Genome assemblies of Stephania.</title>
        <authorList>
            <person name="Yang L."/>
        </authorList>
    </citation>
    <scope>NUCLEOTIDE SEQUENCE [LARGE SCALE GENOMIC DNA]</scope>
    <source>
        <strain evidence="1">YNDBR</strain>
        <tissue evidence="1">Leaf</tissue>
    </source>
</reference>
<evidence type="ECO:0008006" key="3">
    <source>
        <dbReference type="Google" id="ProtNLM"/>
    </source>
</evidence>